<name>A0A9W8LFX1_9FUNG</name>
<evidence type="ECO:0000259" key="3">
    <source>
        <dbReference type="PROSITE" id="PS50217"/>
    </source>
</evidence>
<gene>
    <name evidence="4" type="ORF">H4R18_005211</name>
</gene>
<feature type="compositionally biased region" description="Polar residues" evidence="2">
    <location>
        <begin position="1"/>
        <end position="13"/>
    </location>
</feature>
<feature type="domain" description="BZIP" evidence="3">
    <location>
        <begin position="88"/>
        <end position="130"/>
    </location>
</feature>
<accession>A0A9W8LFX1</accession>
<dbReference type="PROSITE" id="PS00036">
    <property type="entry name" value="BZIP_BASIC"/>
    <property type="match status" value="1"/>
</dbReference>
<dbReference type="EMBL" id="JANBUL010000299">
    <property type="protein sequence ID" value="KAJ2777310.1"/>
    <property type="molecule type" value="Genomic_DNA"/>
</dbReference>
<organism evidence="4 5">
    <name type="scientific">Coemansia javaensis</name>
    <dbReference type="NCBI Taxonomy" id="2761396"/>
    <lineage>
        <taxon>Eukaryota</taxon>
        <taxon>Fungi</taxon>
        <taxon>Fungi incertae sedis</taxon>
        <taxon>Zoopagomycota</taxon>
        <taxon>Kickxellomycotina</taxon>
        <taxon>Kickxellomycetes</taxon>
        <taxon>Kickxellales</taxon>
        <taxon>Kickxellaceae</taxon>
        <taxon>Coemansia</taxon>
    </lineage>
</organism>
<feature type="compositionally biased region" description="Gly residues" evidence="2">
    <location>
        <begin position="46"/>
        <end position="63"/>
    </location>
</feature>
<dbReference type="PROSITE" id="PS50217">
    <property type="entry name" value="BZIP"/>
    <property type="match status" value="1"/>
</dbReference>
<keyword evidence="1" id="KW-0175">Coiled coil</keyword>
<dbReference type="Proteomes" id="UP001140217">
    <property type="component" value="Unassembled WGS sequence"/>
</dbReference>
<keyword evidence="5" id="KW-1185">Reference proteome</keyword>
<feature type="region of interest" description="Disordered" evidence="2">
    <location>
        <begin position="1"/>
        <end position="80"/>
    </location>
</feature>
<feature type="coiled-coil region" evidence="1">
    <location>
        <begin position="100"/>
        <end position="134"/>
    </location>
</feature>
<dbReference type="InterPro" id="IPR046347">
    <property type="entry name" value="bZIP_sf"/>
</dbReference>
<evidence type="ECO:0000313" key="5">
    <source>
        <dbReference type="Proteomes" id="UP001140217"/>
    </source>
</evidence>
<protein>
    <recommendedName>
        <fullName evidence="3">BZIP domain-containing protein</fullName>
    </recommendedName>
</protein>
<evidence type="ECO:0000313" key="4">
    <source>
        <dbReference type="EMBL" id="KAJ2777310.1"/>
    </source>
</evidence>
<evidence type="ECO:0000256" key="2">
    <source>
        <dbReference type="SAM" id="MobiDB-lite"/>
    </source>
</evidence>
<comment type="caution">
    <text evidence="4">The sequence shown here is derived from an EMBL/GenBank/DDBJ whole genome shotgun (WGS) entry which is preliminary data.</text>
</comment>
<dbReference type="SUPFAM" id="SSF57959">
    <property type="entry name" value="Leucine zipper domain"/>
    <property type="match status" value="1"/>
</dbReference>
<dbReference type="GO" id="GO:0003700">
    <property type="term" value="F:DNA-binding transcription factor activity"/>
    <property type="evidence" value="ECO:0007669"/>
    <property type="project" value="InterPro"/>
</dbReference>
<dbReference type="InterPro" id="IPR004827">
    <property type="entry name" value="bZIP"/>
</dbReference>
<dbReference type="OrthoDB" id="5566657at2759"/>
<dbReference type="Pfam" id="PF07716">
    <property type="entry name" value="bZIP_2"/>
    <property type="match status" value="1"/>
</dbReference>
<reference evidence="4" key="1">
    <citation type="submission" date="2022-07" db="EMBL/GenBank/DDBJ databases">
        <title>Phylogenomic reconstructions and comparative analyses of Kickxellomycotina fungi.</title>
        <authorList>
            <person name="Reynolds N.K."/>
            <person name="Stajich J.E."/>
            <person name="Barry K."/>
            <person name="Grigoriev I.V."/>
            <person name="Crous P."/>
            <person name="Smith M.E."/>
        </authorList>
    </citation>
    <scope>NUCLEOTIDE SEQUENCE</scope>
    <source>
        <strain evidence="4">NBRC 105414</strain>
    </source>
</reference>
<dbReference type="AlphaFoldDB" id="A0A9W8LFX1"/>
<proteinExistence type="predicted"/>
<evidence type="ECO:0000256" key="1">
    <source>
        <dbReference type="SAM" id="Coils"/>
    </source>
</evidence>
<sequence length="181" mass="19549">MATAPSCGNSSIAMSEGDRTVGLSGGGEDAGDDIYVDSSDYAGSGNYAGGDGGGGDDYTGGSGALRAERRARGSPQAEARAYSPLTARRIRNKLASARMRERQKLHLEELQERKNRLEARVAEMERELEETQCSTRATDCIIDSLVETVDKLIAAEDQTLKDIRVVLKDLQELKSQQLPPQ</sequence>